<evidence type="ECO:0000313" key="3">
    <source>
        <dbReference type="Proteomes" id="UP000309544"/>
    </source>
</evidence>
<dbReference type="GO" id="GO:0004029">
    <property type="term" value="F:aldehyde dehydrogenase (NAD+) activity"/>
    <property type="evidence" value="ECO:0007669"/>
    <property type="project" value="TreeGrafter"/>
</dbReference>
<protein>
    <submittedName>
        <fullName evidence="2">NAD-dependent epimerase/dehydratase family protein</fullName>
    </submittedName>
</protein>
<feature type="domain" description="NAD-dependent epimerase/dehydratase" evidence="1">
    <location>
        <begin position="9"/>
        <end position="238"/>
    </location>
</feature>
<proteinExistence type="predicted"/>
<name>A0A5C4S304_PROVB</name>
<reference evidence="2 3" key="1">
    <citation type="submission" date="2019-05" db="EMBL/GenBank/DDBJ databases">
        <title>Draft Whole-Genome sequence of the green sulfur bacterium Prosthecochloris vibrioformis DSM 260.</title>
        <authorList>
            <person name="Meyer T.E."/>
            <person name="Kyndt J.A."/>
        </authorList>
    </citation>
    <scope>NUCLEOTIDE SEQUENCE [LARGE SCALE GENOMIC DNA]</scope>
    <source>
        <strain evidence="2 3">DSM 260</strain>
    </source>
</reference>
<dbReference type="PANTHER" id="PTHR48079">
    <property type="entry name" value="PROTEIN YEEZ"/>
    <property type="match status" value="1"/>
</dbReference>
<dbReference type="InterPro" id="IPR051783">
    <property type="entry name" value="NAD(P)-dependent_oxidoreduct"/>
</dbReference>
<dbReference type="EMBL" id="VDCI01000001">
    <property type="protein sequence ID" value="TNJ37870.1"/>
    <property type="molecule type" value="Genomic_DNA"/>
</dbReference>
<sequence>MLVESKQVILVTGATGYIGSRLLHELLLRFGDGWRIRALVRHGSSKEALEVLPVELVYGDLMDPVSLIEACQGVSVVFNCAGHIAYSRNQLGVLYNVNVRGTAALVDACLECGVGRLVHTSSVAAIGVAPKGLPATEETTFREWQHRIAYMESKHLAEMECMRGVAEGLEVVMVNPAVVVGRGRTAGGVENASTRAIRDIYMGRIPVYPSGGISLVGIDDVVQAHIAAWQNGVSANRYIITAGNYSFRELFTTVRQLPGGSGKPVFEAALAFQKLAGMAGELFALVTGGRPYISVESMRLAREQLFYSNQRSLTELEIQYQSVEEVLSSILGDAFSSQSSL</sequence>
<keyword evidence="3" id="KW-1185">Reference proteome</keyword>
<evidence type="ECO:0000313" key="2">
    <source>
        <dbReference type="EMBL" id="TNJ37870.1"/>
    </source>
</evidence>
<dbReference type="PANTHER" id="PTHR48079:SF6">
    <property type="entry name" value="NAD(P)-BINDING DOMAIN-CONTAINING PROTEIN-RELATED"/>
    <property type="match status" value="1"/>
</dbReference>
<dbReference type="GO" id="GO:0005737">
    <property type="term" value="C:cytoplasm"/>
    <property type="evidence" value="ECO:0007669"/>
    <property type="project" value="TreeGrafter"/>
</dbReference>
<dbReference type="SUPFAM" id="SSF51735">
    <property type="entry name" value="NAD(P)-binding Rossmann-fold domains"/>
    <property type="match status" value="1"/>
</dbReference>
<dbReference type="RefSeq" id="WP_139626090.1">
    <property type="nucleotide sequence ID" value="NZ_VDCI01000001.1"/>
</dbReference>
<comment type="caution">
    <text evidence="2">The sequence shown here is derived from an EMBL/GenBank/DDBJ whole genome shotgun (WGS) entry which is preliminary data.</text>
</comment>
<dbReference type="Pfam" id="PF01370">
    <property type="entry name" value="Epimerase"/>
    <property type="match status" value="1"/>
</dbReference>
<dbReference type="Proteomes" id="UP000309544">
    <property type="component" value="Unassembled WGS sequence"/>
</dbReference>
<dbReference type="Gene3D" id="3.40.50.720">
    <property type="entry name" value="NAD(P)-binding Rossmann-like Domain"/>
    <property type="match status" value="1"/>
</dbReference>
<evidence type="ECO:0000259" key="1">
    <source>
        <dbReference type="Pfam" id="PF01370"/>
    </source>
</evidence>
<dbReference type="AlphaFoldDB" id="A0A5C4S304"/>
<organism evidence="2 3">
    <name type="scientific">Prosthecochloris vibrioformis</name>
    <name type="common">Chlorobium vibrioforme</name>
    <dbReference type="NCBI Taxonomy" id="1098"/>
    <lineage>
        <taxon>Bacteria</taxon>
        <taxon>Pseudomonadati</taxon>
        <taxon>Chlorobiota</taxon>
        <taxon>Chlorobiia</taxon>
        <taxon>Chlorobiales</taxon>
        <taxon>Chlorobiaceae</taxon>
        <taxon>Prosthecochloris</taxon>
    </lineage>
</organism>
<dbReference type="InterPro" id="IPR001509">
    <property type="entry name" value="Epimerase_deHydtase"/>
</dbReference>
<dbReference type="InterPro" id="IPR036291">
    <property type="entry name" value="NAD(P)-bd_dom_sf"/>
</dbReference>
<gene>
    <name evidence="2" type="ORF">FGF68_01445</name>
</gene>
<accession>A0A5C4S304</accession>